<feature type="binding site" evidence="13">
    <location>
        <position position="153"/>
    </location>
    <ligand>
        <name>substrate</name>
    </ligand>
</feature>
<feature type="binding site" evidence="13 15">
    <location>
        <begin position="355"/>
        <end position="358"/>
    </location>
    <ligand>
        <name>ATP</name>
        <dbReference type="ChEBI" id="CHEBI:30616"/>
    </ligand>
</feature>
<keyword evidence="10 13" id="KW-0418">Kinase</keyword>
<dbReference type="UniPathway" id="UPA00109">
    <property type="reaction ID" value="UER00185"/>
</dbReference>
<dbReference type="FunFam" id="3.40.50.1260:FF:000031">
    <property type="entry name" value="Phosphoglycerate kinase 1"/>
    <property type="match status" value="1"/>
</dbReference>
<accession>A0A0M2R5M4</accession>
<feature type="binding site" evidence="13 15">
    <location>
        <position position="325"/>
    </location>
    <ligand>
        <name>ATP</name>
        <dbReference type="ChEBI" id="CHEBI:30616"/>
    </ligand>
</feature>
<dbReference type="RefSeq" id="WP_046506389.1">
    <property type="nucleotide sequence ID" value="NZ_LANI01000006.1"/>
</dbReference>
<dbReference type="PIRSF" id="PIRSF000724">
    <property type="entry name" value="Pgk"/>
    <property type="match status" value="1"/>
</dbReference>
<comment type="pathway">
    <text evidence="2 13">Carbohydrate degradation; glycolysis; pyruvate from D-glyceraldehyde 3-phosphate: step 2/5.</text>
</comment>
<feature type="binding site" evidence="13 15">
    <location>
        <position position="203"/>
    </location>
    <ligand>
        <name>ATP</name>
        <dbReference type="ChEBI" id="CHEBI:30616"/>
    </ligand>
</feature>
<dbReference type="CDD" id="cd00318">
    <property type="entry name" value="Phosphoglycerate_kinase"/>
    <property type="match status" value="1"/>
</dbReference>
<dbReference type="EC" id="2.7.2.3" evidence="5 13"/>
<dbReference type="PATRIC" id="fig|1549748.8.peg.4043"/>
<dbReference type="InterPro" id="IPR015824">
    <property type="entry name" value="Phosphoglycerate_kinase_N"/>
</dbReference>
<dbReference type="GO" id="GO:0006096">
    <property type="term" value="P:glycolytic process"/>
    <property type="evidence" value="ECO:0007669"/>
    <property type="project" value="UniProtKB-UniRule"/>
</dbReference>
<dbReference type="SUPFAM" id="SSF53748">
    <property type="entry name" value="Phosphoglycerate kinase"/>
    <property type="match status" value="1"/>
</dbReference>
<evidence type="ECO:0000256" key="1">
    <source>
        <dbReference type="ARBA" id="ARBA00000642"/>
    </source>
</evidence>
<keyword evidence="7 13" id="KW-0963">Cytoplasm</keyword>
<evidence type="ECO:0000256" key="6">
    <source>
        <dbReference type="ARBA" id="ARBA00016471"/>
    </source>
</evidence>
<evidence type="ECO:0000313" key="17">
    <source>
        <dbReference type="EMBL" id="KKJ76991.1"/>
    </source>
</evidence>
<dbReference type="PANTHER" id="PTHR11406:SF23">
    <property type="entry name" value="PHOSPHOGLYCERATE KINASE 1, CHLOROPLASTIC-RELATED"/>
    <property type="match status" value="1"/>
</dbReference>
<dbReference type="Pfam" id="PF00162">
    <property type="entry name" value="PGK"/>
    <property type="match status" value="1"/>
</dbReference>
<feature type="binding site" evidence="14">
    <location>
        <position position="120"/>
    </location>
    <ligand>
        <name>(2R)-3-phosphoglycerate</name>
        <dbReference type="ChEBI" id="CHEBI:58272"/>
    </ligand>
</feature>
<feature type="binding site" evidence="13">
    <location>
        <position position="37"/>
    </location>
    <ligand>
        <name>substrate</name>
    </ligand>
</feature>
<evidence type="ECO:0000256" key="8">
    <source>
        <dbReference type="ARBA" id="ARBA00022679"/>
    </source>
</evidence>
<dbReference type="Proteomes" id="UP000034491">
    <property type="component" value="Unassembled WGS sequence"/>
</dbReference>
<dbReference type="EMBL" id="LANI01000006">
    <property type="protein sequence ID" value="KKJ76991.1"/>
    <property type="molecule type" value="Genomic_DNA"/>
</dbReference>
<evidence type="ECO:0000256" key="11">
    <source>
        <dbReference type="ARBA" id="ARBA00022840"/>
    </source>
</evidence>
<dbReference type="FunFam" id="3.40.50.1260:FF:000006">
    <property type="entry name" value="Phosphoglycerate kinase"/>
    <property type="match status" value="1"/>
</dbReference>
<comment type="caution">
    <text evidence="17">The sequence shown here is derived from an EMBL/GenBank/DDBJ whole genome shotgun (WGS) entry which is preliminary data.</text>
</comment>
<dbReference type="InterPro" id="IPR036043">
    <property type="entry name" value="Phosphoglycerate_kinase_sf"/>
</dbReference>
<evidence type="ECO:0000256" key="13">
    <source>
        <dbReference type="HAMAP-Rule" id="MF_00145"/>
    </source>
</evidence>
<keyword evidence="11 13" id="KW-0067">ATP-binding</keyword>
<evidence type="ECO:0000256" key="16">
    <source>
        <dbReference type="RuleBase" id="RU000532"/>
    </source>
</evidence>
<evidence type="ECO:0000256" key="3">
    <source>
        <dbReference type="ARBA" id="ARBA00008982"/>
    </source>
</evidence>
<evidence type="ECO:0000256" key="5">
    <source>
        <dbReference type="ARBA" id="ARBA00013061"/>
    </source>
</evidence>
<dbReference type="Gene3D" id="3.40.50.1260">
    <property type="entry name" value="Phosphoglycerate kinase, N-terminal domain"/>
    <property type="match status" value="2"/>
</dbReference>
<evidence type="ECO:0000256" key="14">
    <source>
        <dbReference type="PIRSR" id="PIRSR000724-1"/>
    </source>
</evidence>
<dbReference type="GO" id="GO:0006094">
    <property type="term" value="P:gluconeogenesis"/>
    <property type="evidence" value="ECO:0007669"/>
    <property type="project" value="TreeGrafter"/>
</dbReference>
<dbReference type="GO" id="GO:0005524">
    <property type="term" value="F:ATP binding"/>
    <property type="evidence" value="ECO:0007669"/>
    <property type="project" value="UniProtKB-KW"/>
</dbReference>
<dbReference type="PROSITE" id="PS00111">
    <property type="entry name" value="PGLYCERATE_KINASE"/>
    <property type="match status" value="1"/>
</dbReference>
<gene>
    <name evidence="13 17" type="primary">pgk</name>
    <name evidence="17" type="ORF">WH95_09995</name>
</gene>
<feature type="binding site" evidence="14">
    <location>
        <position position="37"/>
    </location>
    <ligand>
        <name>(2R)-3-phosphoglycerate</name>
        <dbReference type="ChEBI" id="CHEBI:58272"/>
    </ligand>
</feature>
<keyword evidence="8 13" id="KW-0808">Transferase</keyword>
<feature type="binding site" evidence="13 14">
    <location>
        <begin position="60"/>
        <end position="63"/>
    </location>
    <ligand>
        <name>substrate</name>
    </ligand>
</feature>
<dbReference type="PANTHER" id="PTHR11406">
    <property type="entry name" value="PHOSPHOGLYCERATE KINASE"/>
    <property type="match status" value="1"/>
</dbReference>
<evidence type="ECO:0000256" key="4">
    <source>
        <dbReference type="ARBA" id="ARBA00011245"/>
    </source>
</evidence>
<keyword evidence="12 13" id="KW-0324">Glycolysis</keyword>
<keyword evidence="18" id="KW-1185">Reference proteome</keyword>
<evidence type="ECO:0000256" key="10">
    <source>
        <dbReference type="ARBA" id="ARBA00022777"/>
    </source>
</evidence>
<comment type="similarity">
    <text evidence="3 13 16">Belongs to the phosphoglycerate kinase family.</text>
</comment>
<organism evidence="17 18">
    <name type="scientific">Kiloniella litopenaei</name>
    <dbReference type="NCBI Taxonomy" id="1549748"/>
    <lineage>
        <taxon>Bacteria</taxon>
        <taxon>Pseudomonadati</taxon>
        <taxon>Pseudomonadota</taxon>
        <taxon>Alphaproteobacteria</taxon>
        <taxon>Rhodospirillales</taxon>
        <taxon>Kiloniellaceae</taxon>
        <taxon>Kiloniella</taxon>
    </lineage>
</organism>
<proteinExistence type="inferred from homology"/>
<evidence type="ECO:0000256" key="12">
    <source>
        <dbReference type="ARBA" id="ARBA00023152"/>
    </source>
</evidence>
<feature type="binding site" evidence="13 14">
    <location>
        <begin position="22"/>
        <end position="24"/>
    </location>
    <ligand>
        <name>substrate</name>
    </ligand>
</feature>
<sequence>MTQFQTIDDLQLSGKRTLVRVDFNVPIRDGKITDNSRIVRVLPTIRDLKAQGAKIILMAHFGRPKGKAVPEMSLAPVAQGLSDALGGEEIAFAKDCIGADVLAQVDAMKNGDILMLENLRFHAGEEANDATFAQELAKIGDVYINDAFSAAHRAHASTEGLAKLLPAAAGRLMQTELEHLTQALGQPKRPVAALVGGAKVSTKLELLSNLVSKVDVLVIGGGMANTFLNAQGIEIGRSLCEHEMAETAREILKEAEAQNCKVMLPSDVVVAETLAANVPTSTVEASEVPENQMILDAGEKTAGEIIVELKKCKTLVWNGPLGCFETEPFDAATNSVAQAAAGLTVSGELLTVAGGGDTVAALIHAGVNDDFSYISTAGGAFLEWLEGKALPGVKALEKAAQ</sequence>
<dbReference type="InterPro" id="IPR015911">
    <property type="entry name" value="Phosphoglycerate_kinase_CS"/>
</dbReference>
<dbReference type="PRINTS" id="PR00477">
    <property type="entry name" value="PHGLYCKINASE"/>
</dbReference>
<keyword evidence="9 13" id="KW-0547">Nucleotide-binding</keyword>
<dbReference type="STRING" id="1549748.WH95_09995"/>
<evidence type="ECO:0000256" key="7">
    <source>
        <dbReference type="ARBA" id="ARBA00022490"/>
    </source>
</evidence>
<name>A0A0M2R5M4_9PROT</name>
<dbReference type="GO" id="GO:0004618">
    <property type="term" value="F:phosphoglycerate kinase activity"/>
    <property type="evidence" value="ECO:0007669"/>
    <property type="project" value="UniProtKB-UniRule"/>
</dbReference>
<dbReference type="AlphaFoldDB" id="A0A0M2R5M4"/>
<dbReference type="InterPro" id="IPR001576">
    <property type="entry name" value="Phosphoglycerate_kinase"/>
</dbReference>
<comment type="subcellular location">
    <subcellularLocation>
        <location evidence="13">Cytoplasm</location>
    </subcellularLocation>
</comment>
<comment type="catalytic activity">
    <reaction evidence="1 13 16">
        <text>(2R)-3-phosphoglycerate + ATP = (2R)-3-phospho-glyceroyl phosphate + ADP</text>
        <dbReference type="Rhea" id="RHEA:14801"/>
        <dbReference type="ChEBI" id="CHEBI:30616"/>
        <dbReference type="ChEBI" id="CHEBI:57604"/>
        <dbReference type="ChEBI" id="CHEBI:58272"/>
        <dbReference type="ChEBI" id="CHEBI:456216"/>
        <dbReference type="EC" id="2.7.2.3"/>
    </reaction>
</comment>
<comment type="subunit">
    <text evidence="4 13">Monomer.</text>
</comment>
<comment type="caution">
    <text evidence="13">Lacks conserved residue(s) required for the propagation of feature annotation.</text>
</comment>
<dbReference type="HAMAP" id="MF_00145">
    <property type="entry name" value="Phosphoglyc_kinase"/>
    <property type="match status" value="1"/>
</dbReference>
<dbReference type="OrthoDB" id="9808460at2"/>
<dbReference type="GO" id="GO:0043531">
    <property type="term" value="F:ADP binding"/>
    <property type="evidence" value="ECO:0007669"/>
    <property type="project" value="TreeGrafter"/>
</dbReference>
<evidence type="ECO:0000256" key="2">
    <source>
        <dbReference type="ARBA" id="ARBA00004838"/>
    </source>
</evidence>
<reference evidence="17 18" key="1">
    <citation type="submission" date="2015-03" db="EMBL/GenBank/DDBJ databases">
        <title>Genome sequence of Kiloniella sp. P1-1, isolated from the gut microflora of Pacific white shrimp, Penaeus vannamei.</title>
        <authorList>
            <person name="Shao Z."/>
            <person name="Wang L."/>
            <person name="Li X."/>
        </authorList>
    </citation>
    <scope>NUCLEOTIDE SEQUENCE [LARGE SCALE GENOMIC DNA]</scope>
    <source>
        <strain evidence="17 18">P1-1</strain>
    </source>
</reference>
<evidence type="ECO:0000256" key="15">
    <source>
        <dbReference type="PIRSR" id="PIRSR000724-2"/>
    </source>
</evidence>
<protein>
    <recommendedName>
        <fullName evidence="6 13">Phosphoglycerate kinase</fullName>
        <ecNumber evidence="5 13">2.7.2.3</ecNumber>
    </recommendedName>
</protein>
<evidence type="ECO:0000313" key="18">
    <source>
        <dbReference type="Proteomes" id="UP000034491"/>
    </source>
</evidence>
<feature type="binding site" evidence="14">
    <location>
        <position position="153"/>
    </location>
    <ligand>
        <name>(2R)-3-phosphoglycerate</name>
        <dbReference type="ChEBI" id="CHEBI:58272"/>
    </ligand>
</feature>
<evidence type="ECO:0000256" key="9">
    <source>
        <dbReference type="ARBA" id="ARBA00022741"/>
    </source>
</evidence>
<feature type="binding site" evidence="13">
    <location>
        <position position="120"/>
    </location>
    <ligand>
        <name>substrate</name>
    </ligand>
</feature>
<dbReference type="GO" id="GO:0005829">
    <property type="term" value="C:cytosol"/>
    <property type="evidence" value="ECO:0007669"/>
    <property type="project" value="TreeGrafter"/>
</dbReference>